<proteinExistence type="predicted"/>
<evidence type="ECO:0000313" key="3">
    <source>
        <dbReference type="Proteomes" id="UP000000554"/>
    </source>
</evidence>
<gene>
    <name evidence="2" type="ordered locus">VNG_0306C</name>
</gene>
<dbReference type="SUPFAM" id="SSF46767">
    <property type="entry name" value="Methylated DNA-protein cysteine methyltransferase, C-terminal domain"/>
    <property type="match status" value="1"/>
</dbReference>
<organism evidence="2 3">
    <name type="scientific">Halobacterium salinarum (strain ATCC 700922 / JCM 11081 / NRC-1)</name>
    <name type="common">Halobacterium halobium</name>
    <dbReference type="NCBI Taxonomy" id="64091"/>
    <lineage>
        <taxon>Archaea</taxon>
        <taxon>Methanobacteriati</taxon>
        <taxon>Methanobacteriota</taxon>
        <taxon>Stenosarchaea group</taxon>
        <taxon>Halobacteria</taxon>
        <taxon>Halobacteriales</taxon>
        <taxon>Halobacteriaceae</taxon>
        <taxon>Halobacterium</taxon>
        <taxon>Halobacterium salinarum NRC-34001</taxon>
    </lineage>
</organism>
<dbReference type="InterPro" id="IPR036388">
    <property type="entry name" value="WH-like_DNA-bd_sf"/>
</dbReference>
<dbReference type="PaxDb" id="64091-VNG_0306C"/>
<feature type="region of interest" description="Disordered" evidence="1">
    <location>
        <begin position="152"/>
        <end position="173"/>
    </location>
</feature>
<name>Q9HSC2_HALSA</name>
<dbReference type="STRING" id="64091.VNG_0306C"/>
<dbReference type="EMBL" id="AE004437">
    <property type="protein sequence ID" value="AAG18885.1"/>
    <property type="molecule type" value="Genomic_DNA"/>
</dbReference>
<dbReference type="HOGENOM" id="CLU_1700230_0_0_2"/>
<evidence type="ECO:0000313" key="2">
    <source>
        <dbReference type="EMBL" id="AAG18885.1"/>
    </source>
</evidence>
<accession>Q9HSC2</accession>
<dbReference type="KEGG" id="hal:VNG_0306C"/>
<evidence type="ECO:0000256" key="1">
    <source>
        <dbReference type="SAM" id="MobiDB-lite"/>
    </source>
</evidence>
<dbReference type="Gene3D" id="1.10.10.10">
    <property type="entry name" value="Winged helix-like DNA-binding domain superfamily/Winged helix DNA-binding domain"/>
    <property type="match status" value="1"/>
</dbReference>
<dbReference type="InterPro" id="IPR036217">
    <property type="entry name" value="MethylDNA_cys_MeTrfase_DNAb"/>
</dbReference>
<dbReference type="AlphaFoldDB" id="Q9HSC2"/>
<sequence length="173" mass="18562">MHYSVHKACVSRDAQGPHDQPATHMGPTGVYARSIDGIGTVQLGIAGDRVISVSFPTHAPEDAATHPLLDRIADYAAGSAEDFRDVPIGLTLPTPQRRVLETIRSVPYGDRADVELAARMTAGIDHTTTDGHNTVRTALEANPVPLLVPDHRVENAPSSAPPRVAETLRNLER</sequence>
<dbReference type="PIR" id="A84190">
    <property type="entry name" value="A84190"/>
</dbReference>
<reference evidence="2 3" key="1">
    <citation type="journal article" date="2000" name="Proc. Natl. Acad. Sci. U.S.A.">
        <title>Genome sequence of Halobacterium species NRC-1.</title>
        <authorList>
            <person name="Ng W.V."/>
            <person name="Kennedy S.P."/>
            <person name="Mahairas G.G."/>
            <person name="Berquist B."/>
            <person name="Pan M."/>
            <person name="Shukla H.D."/>
            <person name="Lasky S.R."/>
            <person name="Baliga N.S."/>
            <person name="Thorsson V."/>
            <person name="Sbrogna J."/>
            <person name="Swartzell S."/>
            <person name="Weir D."/>
            <person name="Hall J."/>
            <person name="Dahl T.A."/>
            <person name="Welti R."/>
            <person name="Goo Y.A."/>
            <person name="Leithauser B."/>
            <person name="Keller K."/>
            <person name="Cruz R."/>
            <person name="Danson M.J."/>
            <person name="Hough D.W."/>
            <person name="Maddocks D.G."/>
            <person name="Jablonski P.E."/>
            <person name="Krebs M.P."/>
            <person name="Angevine C.M."/>
            <person name="Dale H."/>
            <person name="Isenbarger T.A."/>
            <person name="Peck R.F."/>
            <person name="Pohlschroder M."/>
            <person name="Spudich J.L."/>
            <person name="Jung K.W."/>
            <person name="Alam M."/>
            <person name="Freitas T."/>
            <person name="Hou S."/>
            <person name="Daniels C.J."/>
            <person name="Dennis P.P."/>
            <person name="Omer A.D."/>
            <person name="Ebhardt H."/>
            <person name="Lowe T.M."/>
            <person name="Liang P."/>
            <person name="Riley M."/>
            <person name="Hood L."/>
            <person name="DasSarma S."/>
        </authorList>
    </citation>
    <scope>NUCLEOTIDE SEQUENCE [LARGE SCALE GENOMIC DNA]</scope>
    <source>
        <strain evidence="3">ATCC 700922 / JCM 11081 / NRC-1</strain>
    </source>
</reference>
<dbReference type="PATRIC" id="fig|64091.14.peg.224"/>
<feature type="region of interest" description="Disordered" evidence="1">
    <location>
        <begin position="1"/>
        <end position="25"/>
    </location>
</feature>
<protein>
    <submittedName>
        <fullName evidence="2">Uncharacterized protein</fullName>
    </submittedName>
</protein>
<dbReference type="InParanoid" id="Q9HSC2"/>
<keyword evidence="3" id="KW-1185">Reference proteome</keyword>
<dbReference type="Proteomes" id="UP000000554">
    <property type="component" value="Chromosome"/>
</dbReference>